<name>A0A371RH19_9PROT</name>
<keyword evidence="1" id="KW-1133">Transmembrane helix</keyword>
<dbReference type="Proteomes" id="UP000264589">
    <property type="component" value="Unassembled WGS sequence"/>
</dbReference>
<evidence type="ECO:0000313" key="3">
    <source>
        <dbReference type="EMBL" id="RFB04753.1"/>
    </source>
</evidence>
<evidence type="ECO:0000259" key="2">
    <source>
        <dbReference type="Pfam" id="PF07811"/>
    </source>
</evidence>
<dbReference type="InterPro" id="IPR012495">
    <property type="entry name" value="TadE-like_dom"/>
</dbReference>
<gene>
    <name evidence="3" type="ORF">DX908_05340</name>
</gene>
<accession>A0A371RH19</accession>
<sequence>MTSKSVSRKRPGLIRRFLRQRKGAAAIEFALVGPVHIALLLGMIETGMVLAKASLLDIGTAAATKQVYVGAATSGVVTRADIKDTVCKYVSRLQPNCVDSLIVELTPITDFTTVPGTSAKCQEAGSDEDIEPTVSFKPGGSSNTMFMRICLTTDILFPGLGAGLQMTRSDNGKFEFVSASAFQNEPF</sequence>
<dbReference type="InParanoid" id="A0A371RH19"/>
<keyword evidence="1" id="KW-0472">Membrane</keyword>
<dbReference type="AlphaFoldDB" id="A0A371RH19"/>
<proteinExistence type="predicted"/>
<reference evidence="3 4" key="1">
    <citation type="submission" date="2018-08" db="EMBL/GenBank/DDBJ databases">
        <title>Parvularcula sp. SM1705, isolated from surface water of the South Sea China.</title>
        <authorList>
            <person name="Sun L."/>
        </authorList>
    </citation>
    <scope>NUCLEOTIDE SEQUENCE [LARGE SCALE GENOMIC DNA]</scope>
    <source>
        <strain evidence="3 4">SM1705</strain>
    </source>
</reference>
<feature type="domain" description="TadE-like" evidence="2">
    <location>
        <begin position="23"/>
        <end position="61"/>
    </location>
</feature>
<keyword evidence="1" id="KW-0812">Transmembrane</keyword>
<evidence type="ECO:0000256" key="1">
    <source>
        <dbReference type="SAM" id="Phobius"/>
    </source>
</evidence>
<dbReference type="Pfam" id="PF07811">
    <property type="entry name" value="TadE"/>
    <property type="match status" value="1"/>
</dbReference>
<protein>
    <submittedName>
        <fullName evidence="3">Pilus assembly protein</fullName>
    </submittedName>
</protein>
<dbReference type="EMBL" id="QUQO01000001">
    <property type="protein sequence ID" value="RFB04753.1"/>
    <property type="molecule type" value="Genomic_DNA"/>
</dbReference>
<comment type="caution">
    <text evidence="3">The sequence shown here is derived from an EMBL/GenBank/DDBJ whole genome shotgun (WGS) entry which is preliminary data.</text>
</comment>
<organism evidence="3 4">
    <name type="scientific">Parvularcula marina</name>
    <dbReference type="NCBI Taxonomy" id="2292771"/>
    <lineage>
        <taxon>Bacteria</taxon>
        <taxon>Pseudomonadati</taxon>
        <taxon>Pseudomonadota</taxon>
        <taxon>Alphaproteobacteria</taxon>
        <taxon>Parvularculales</taxon>
        <taxon>Parvularculaceae</taxon>
        <taxon>Parvularcula</taxon>
    </lineage>
</organism>
<keyword evidence="4" id="KW-1185">Reference proteome</keyword>
<evidence type="ECO:0000313" key="4">
    <source>
        <dbReference type="Proteomes" id="UP000264589"/>
    </source>
</evidence>
<dbReference type="RefSeq" id="WP_116391386.1">
    <property type="nucleotide sequence ID" value="NZ_QUQO01000001.1"/>
</dbReference>
<feature type="transmembrane region" description="Helical" evidence="1">
    <location>
        <begin position="25"/>
        <end position="44"/>
    </location>
</feature>
<dbReference type="OrthoDB" id="7907064at2"/>